<gene>
    <name evidence="2" type="ORF">EG240_09020</name>
</gene>
<dbReference type="AlphaFoldDB" id="A0A3P3W5K0"/>
<feature type="transmembrane region" description="Helical" evidence="1">
    <location>
        <begin position="7"/>
        <end position="28"/>
    </location>
</feature>
<keyword evidence="1" id="KW-0812">Transmembrane</keyword>
<comment type="caution">
    <text evidence="2">The sequence shown here is derived from an EMBL/GenBank/DDBJ whole genome shotgun (WGS) entry which is preliminary data.</text>
</comment>
<sequence length="99" mass="11446">MEKISKTISILIFTILLVIVGAVIWSFFNPYAQVFLLPLGFLSVYYLLLYSFVKLIGAKTSKPWRYLILFMIVVPLLSFAYGYNTFIRFSITILNAFTE</sequence>
<evidence type="ECO:0000313" key="3">
    <source>
        <dbReference type="Proteomes" id="UP000275719"/>
    </source>
</evidence>
<feature type="transmembrane region" description="Helical" evidence="1">
    <location>
        <begin position="34"/>
        <end position="52"/>
    </location>
</feature>
<name>A0A3P3W5K0_9FLAO</name>
<keyword evidence="1" id="KW-0472">Membrane</keyword>
<feature type="transmembrane region" description="Helical" evidence="1">
    <location>
        <begin position="64"/>
        <end position="83"/>
    </location>
</feature>
<proteinExistence type="predicted"/>
<keyword evidence="1" id="KW-1133">Transmembrane helix</keyword>
<evidence type="ECO:0000256" key="1">
    <source>
        <dbReference type="SAM" id="Phobius"/>
    </source>
</evidence>
<reference evidence="2 3" key="1">
    <citation type="submission" date="2018-11" db="EMBL/GenBank/DDBJ databases">
        <title>Flavobacterium sp. nov., YIM 102701-2 draft genome.</title>
        <authorList>
            <person name="Li G."/>
            <person name="Jiang Y."/>
        </authorList>
    </citation>
    <scope>NUCLEOTIDE SEQUENCE [LARGE SCALE GENOMIC DNA]</scope>
    <source>
        <strain evidence="2 3">YIM 102701-2</strain>
    </source>
</reference>
<dbReference type="RefSeq" id="WP_125019067.1">
    <property type="nucleotide sequence ID" value="NZ_RQVQ01000017.1"/>
</dbReference>
<dbReference type="EMBL" id="RQVQ01000017">
    <property type="protein sequence ID" value="RRJ90382.1"/>
    <property type="molecule type" value="Genomic_DNA"/>
</dbReference>
<keyword evidence="3" id="KW-1185">Reference proteome</keyword>
<organism evidence="2 3">
    <name type="scientific">Paenimyroides tangerinum</name>
    <dbReference type="NCBI Taxonomy" id="2488728"/>
    <lineage>
        <taxon>Bacteria</taxon>
        <taxon>Pseudomonadati</taxon>
        <taxon>Bacteroidota</taxon>
        <taxon>Flavobacteriia</taxon>
        <taxon>Flavobacteriales</taxon>
        <taxon>Flavobacteriaceae</taxon>
        <taxon>Paenimyroides</taxon>
    </lineage>
</organism>
<accession>A0A3P3W5K0</accession>
<protein>
    <submittedName>
        <fullName evidence="2">Uncharacterized protein</fullName>
    </submittedName>
</protein>
<evidence type="ECO:0000313" key="2">
    <source>
        <dbReference type="EMBL" id="RRJ90382.1"/>
    </source>
</evidence>
<dbReference type="Proteomes" id="UP000275719">
    <property type="component" value="Unassembled WGS sequence"/>
</dbReference>